<dbReference type="AlphaFoldDB" id="A0A285X9H6"/>
<name>A0A285X9H6_9FLAO</name>
<dbReference type="RefSeq" id="WP_097057142.1">
    <property type="nucleotide sequence ID" value="NZ_OCMF01000004.1"/>
</dbReference>
<gene>
    <name evidence="2" type="ORF">SAMN06296241_2651</name>
</gene>
<evidence type="ECO:0000313" key="3">
    <source>
        <dbReference type="Proteomes" id="UP000219193"/>
    </source>
</evidence>
<dbReference type="Gene3D" id="3.10.180.10">
    <property type="entry name" value="2,3-Dihydroxybiphenyl 1,2-Dioxygenase, domain 1"/>
    <property type="match status" value="1"/>
</dbReference>
<dbReference type="CDD" id="cd06588">
    <property type="entry name" value="PhnB_like"/>
    <property type="match status" value="1"/>
</dbReference>
<dbReference type="Proteomes" id="UP000219193">
    <property type="component" value="Unassembled WGS sequence"/>
</dbReference>
<organism evidence="2 3">
    <name type="scientific">Salinimicrobium sediminis</name>
    <dbReference type="NCBI Taxonomy" id="1343891"/>
    <lineage>
        <taxon>Bacteria</taxon>
        <taxon>Pseudomonadati</taxon>
        <taxon>Bacteroidota</taxon>
        <taxon>Flavobacteriia</taxon>
        <taxon>Flavobacteriales</taxon>
        <taxon>Flavobacteriaceae</taxon>
        <taxon>Salinimicrobium</taxon>
    </lineage>
</organism>
<dbReference type="OrthoDB" id="9795306at2"/>
<dbReference type="PANTHER" id="PTHR33990:SF1">
    <property type="entry name" value="PROTEIN YJDN"/>
    <property type="match status" value="1"/>
</dbReference>
<dbReference type="InterPro" id="IPR028973">
    <property type="entry name" value="PhnB-like"/>
</dbReference>
<keyword evidence="3" id="KW-1185">Reference proteome</keyword>
<proteinExistence type="predicted"/>
<evidence type="ECO:0000313" key="2">
    <source>
        <dbReference type="EMBL" id="SOC81079.1"/>
    </source>
</evidence>
<sequence length="142" mass="15907">MAKLNPYLNFNGKTEEAFNFYRSVFGGEFSFLQRFKDTPEAGKISAEDGEKIMHVSLPIGENTLMATDALKSFGQKVEPGSNIYISVHPDSEAEARKIFEGLSKGGKVEMELQDTFWGALYGSLSDKYGVNWMVNYEKPKES</sequence>
<feature type="domain" description="PhnB-like" evidence="1">
    <location>
        <begin position="3"/>
        <end position="134"/>
    </location>
</feature>
<accession>A0A285X9H6</accession>
<dbReference type="EMBL" id="OCMF01000004">
    <property type="protein sequence ID" value="SOC81079.1"/>
    <property type="molecule type" value="Genomic_DNA"/>
</dbReference>
<protein>
    <submittedName>
        <fullName evidence="2">PhnB protein</fullName>
    </submittedName>
</protein>
<evidence type="ECO:0000259" key="1">
    <source>
        <dbReference type="Pfam" id="PF06983"/>
    </source>
</evidence>
<dbReference type="Pfam" id="PF06983">
    <property type="entry name" value="3-dmu-9_3-mt"/>
    <property type="match status" value="1"/>
</dbReference>
<dbReference type="PANTHER" id="PTHR33990">
    <property type="entry name" value="PROTEIN YJDN-RELATED"/>
    <property type="match status" value="1"/>
</dbReference>
<reference evidence="3" key="1">
    <citation type="submission" date="2017-09" db="EMBL/GenBank/DDBJ databases">
        <authorList>
            <person name="Varghese N."/>
            <person name="Submissions S."/>
        </authorList>
    </citation>
    <scope>NUCLEOTIDE SEQUENCE [LARGE SCALE GENOMIC DNA]</scope>
    <source>
        <strain evidence="3">CGMCC 1.12641</strain>
    </source>
</reference>
<dbReference type="InterPro" id="IPR029068">
    <property type="entry name" value="Glyas_Bleomycin-R_OHBP_Dase"/>
</dbReference>
<dbReference type="SUPFAM" id="SSF54593">
    <property type="entry name" value="Glyoxalase/Bleomycin resistance protein/Dihydroxybiphenyl dioxygenase"/>
    <property type="match status" value="1"/>
</dbReference>